<dbReference type="Proteomes" id="UP000557307">
    <property type="component" value="Unassembled WGS sequence"/>
</dbReference>
<comment type="caution">
    <text evidence="2">The sequence shown here is derived from an EMBL/GenBank/DDBJ whole genome shotgun (WGS) entry which is preliminary data.</text>
</comment>
<dbReference type="RefSeq" id="WP_184175979.1">
    <property type="nucleotide sequence ID" value="NZ_JACHGF010000006.1"/>
</dbReference>
<keyword evidence="1" id="KW-1133">Transmembrane helix</keyword>
<feature type="transmembrane region" description="Helical" evidence="1">
    <location>
        <begin position="252"/>
        <end position="274"/>
    </location>
</feature>
<sequence>MKDEILVNLENPRQLEQLYRSDTATFRQAFQALYPELKSTPGATFWHERLNYPSPESTLSSGRDLLFVLVAAAIAGTLAKLPVLFSIDEEYFYTRNIGFLVFPFLAAYFVRKNKLSGQQIGLIGGAMLLALVYINVLPRYPQSDTLLLACGYLQVLLWGLVGYAFVGPKPTSADRRLGYLRYNGDLVVMGAILLLAGGLLTAVTIGLFSLIGYQIEEFYAQYVVVFGLAAAPLVGTYLTQAIPQVVHKVSPVIARLFSPLVLVTLVVYLVAILFSGKDPYNDREFLLLFNAVLVGVMALIFFSVAEGTQSNLHRAEVLVLFLLSVVTVLVNGVALSAILFRVSAWGFTPNRAAVLGSNILILINLLLVTAQLLRVLRRQVPLSEVGKPISAFLPIYLGWAAVVAFLFPLLFGFK</sequence>
<dbReference type="AlphaFoldDB" id="A0A840TQM1"/>
<feature type="transmembrane region" description="Helical" evidence="1">
    <location>
        <begin position="317"/>
        <end position="340"/>
    </location>
</feature>
<keyword evidence="3" id="KW-1185">Reference proteome</keyword>
<keyword evidence="1" id="KW-0472">Membrane</keyword>
<organism evidence="2 3">
    <name type="scientific">Rhabdobacter roseus</name>
    <dbReference type="NCBI Taxonomy" id="1655419"/>
    <lineage>
        <taxon>Bacteria</taxon>
        <taxon>Pseudomonadati</taxon>
        <taxon>Bacteroidota</taxon>
        <taxon>Cytophagia</taxon>
        <taxon>Cytophagales</taxon>
        <taxon>Cytophagaceae</taxon>
        <taxon>Rhabdobacter</taxon>
    </lineage>
</organism>
<feature type="transmembrane region" description="Helical" evidence="1">
    <location>
        <begin position="219"/>
        <end position="240"/>
    </location>
</feature>
<keyword evidence="1" id="KW-0812">Transmembrane</keyword>
<protein>
    <submittedName>
        <fullName evidence="2">Membrane protein YdbS with pleckstrin-like domain</fullName>
    </submittedName>
</protein>
<gene>
    <name evidence="2" type="ORF">HNQ92_003784</name>
</gene>
<feature type="transmembrane region" description="Helical" evidence="1">
    <location>
        <begin position="352"/>
        <end position="373"/>
    </location>
</feature>
<proteinExistence type="predicted"/>
<evidence type="ECO:0000313" key="3">
    <source>
        <dbReference type="Proteomes" id="UP000557307"/>
    </source>
</evidence>
<feature type="transmembrane region" description="Helical" evidence="1">
    <location>
        <begin position="91"/>
        <end position="110"/>
    </location>
</feature>
<reference evidence="2 3" key="1">
    <citation type="submission" date="2020-08" db="EMBL/GenBank/DDBJ databases">
        <title>Genomic Encyclopedia of Type Strains, Phase IV (KMG-IV): sequencing the most valuable type-strain genomes for metagenomic binning, comparative biology and taxonomic classification.</title>
        <authorList>
            <person name="Goeker M."/>
        </authorList>
    </citation>
    <scope>NUCLEOTIDE SEQUENCE [LARGE SCALE GENOMIC DNA]</scope>
    <source>
        <strain evidence="2 3">DSM 105074</strain>
    </source>
</reference>
<feature type="transmembrane region" description="Helical" evidence="1">
    <location>
        <begin position="146"/>
        <end position="166"/>
    </location>
</feature>
<evidence type="ECO:0000256" key="1">
    <source>
        <dbReference type="SAM" id="Phobius"/>
    </source>
</evidence>
<accession>A0A840TQM1</accession>
<name>A0A840TQM1_9BACT</name>
<evidence type="ECO:0000313" key="2">
    <source>
        <dbReference type="EMBL" id="MBB5285624.1"/>
    </source>
</evidence>
<feature type="transmembrane region" description="Helical" evidence="1">
    <location>
        <begin position="393"/>
        <end position="413"/>
    </location>
</feature>
<feature type="transmembrane region" description="Helical" evidence="1">
    <location>
        <begin position="122"/>
        <end position="140"/>
    </location>
</feature>
<dbReference type="EMBL" id="JACHGF010000006">
    <property type="protein sequence ID" value="MBB5285624.1"/>
    <property type="molecule type" value="Genomic_DNA"/>
</dbReference>
<feature type="transmembrane region" description="Helical" evidence="1">
    <location>
        <begin position="186"/>
        <end position="213"/>
    </location>
</feature>
<feature type="transmembrane region" description="Helical" evidence="1">
    <location>
        <begin position="286"/>
        <end position="305"/>
    </location>
</feature>
<feature type="transmembrane region" description="Helical" evidence="1">
    <location>
        <begin position="65"/>
        <end position="85"/>
    </location>
</feature>